<reference evidence="3" key="2">
    <citation type="journal article" date="2023" name="Proc. Natl. Acad. Sci. U.S.A.">
        <title>A global phylogenomic analysis of the shiitake genus Lentinula.</title>
        <authorList>
            <person name="Sierra-Patev S."/>
            <person name="Min B."/>
            <person name="Naranjo-Ortiz M."/>
            <person name="Looney B."/>
            <person name="Konkel Z."/>
            <person name="Slot J.C."/>
            <person name="Sakamoto Y."/>
            <person name="Steenwyk J.L."/>
            <person name="Rokas A."/>
            <person name="Carro J."/>
            <person name="Camarero S."/>
            <person name="Ferreira P."/>
            <person name="Molpeceres G."/>
            <person name="Ruiz-Duenas F.J."/>
            <person name="Serrano A."/>
            <person name="Henrissat B."/>
            <person name="Drula E."/>
            <person name="Hughes K.W."/>
            <person name="Mata J.L."/>
            <person name="Ishikawa N.K."/>
            <person name="Vargas-Isla R."/>
            <person name="Ushijima S."/>
            <person name="Smith C.A."/>
            <person name="Donoghue J."/>
            <person name="Ahrendt S."/>
            <person name="Andreopoulos W."/>
            <person name="He G."/>
            <person name="LaButti K."/>
            <person name="Lipzen A."/>
            <person name="Ng V."/>
            <person name="Riley R."/>
            <person name="Sandor L."/>
            <person name="Barry K."/>
            <person name="Martinez A.T."/>
            <person name="Xiao Y."/>
            <person name="Gibbons J.G."/>
            <person name="Terashima K."/>
            <person name="Grigoriev I.V."/>
            <person name="Hibbett D."/>
        </authorList>
    </citation>
    <scope>NUCLEOTIDE SEQUENCE</scope>
    <source>
        <strain evidence="3">Sp2 HRB7682 ss15</strain>
    </source>
</reference>
<proteinExistence type="predicted"/>
<dbReference type="PANTHER" id="PTHR28268">
    <property type="entry name" value="MICOS SUBUNIT MIC26"/>
    <property type="match status" value="1"/>
</dbReference>
<keyword evidence="1" id="KW-0496">Mitochondrion</keyword>
<gene>
    <name evidence="3" type="ORF">C8J55DRAFT_530681</name>
</gene>
<evidence type="ECO:0000313" key="3">
    <source>
        <dbReference type="EMBL" id="KAJ4463981.1"/>
    </source>
</evidence>
<comment type="subunit">
    <text evidence="1">Component of the mitochondrial contact site and cristae organizing system (MICOS) complex.</text>
</comment>
<feature type="region of interest" description="Disordered" evidence="2">
    <location>
        <begin position="267"/>
        <end position="286"/>
    </location>
</feature>
<dbReference type="PANTHER" id="PTHR28268:SF1">
    <property type="entry name" value="MICOS SUBUNIT MIC26"/>
    <property type="match status" value="1"/>
</dbReference>
<dbReference type="GO" id="GO:0061617">
    <property type="term" value="C:MICOS complex"/>
    <property type="evidence" value="ECO:0007669"/>
    <property type="project" value="UniProtKB-UniRule"/>
</dbReference>
<dbReference type="EMBL" id="JANVFS010000063">
    <property type="protein sequence ID" value="KAJ4463981.1"/>
    <property type="molecule type" value="Genomic_DNA"/>
</dbReference>
<dbReference type="InterPro" id="IPR033181">
    <property type="entry name" value="Mic26_fungi"/>
</dbReference>
<comment type="subcellular location">
    <subcellularLocation>
        <location evidence="1">Mitochondrion inner membrane</location>
    </subcellularLocation>
</comment>
<keyword evidence="1" id="KW-0999">Mitochondrion inner membrane</keyword>
<accession>A0A9W9DDJ2</accession>
<dbReference type="Proteomes" id="UP001150238">
    <property type="component" value="Unassembled WGS sequence"/>
</dbReference>
<name>A0A9W9DDJ2_9AGAR</name>
<comment type="function">
    <text evidence="1">Component of the MICOS complex, a large protein complex of the mitochondrial inner membrane that plays crucial roles in the maintenance of crista junctions, inner membrane architecture, and formation of contact sites to the outer membrane.</text>
</comment>
<evidence type="ECO:0000313" key="4">
    <source>
        <dbReference type="Proteomes" id="UP001150238"/>
    </source>
</evidence>
<dbReference type="AlphaFoldDB" id="A0A9W9DDJ2"/>
<organism evidence="3 4">
    <name type="scientific">Lentinula lateritia</name>
    <dbReference type="NCBI Taxonomy" id="40482"/>
    <lineage>
        <taxon>Eukaryota</taxon>
        <taxon>Fungi</taxon>
        <taxon>Dikarya</taxon>
        <taxon>Basidiomycota</taxon>
        <taxon>Agaricomycotina</taxon>
        <taxon>Agaricomycetes</taxon>
        <taxon>Agaricomycetidae</taxon>
        <taxon>Agaricales</taxon>
        <taxon>Marasmiineae</taxon>
        <taxon>Omphalotaceae</taxon>
        <taxon>Lentinula</taxon>
    </lineage>
</organism>
<reference evidence="3" key="1">
    <citation type="submission" date="2022-08" db="EMBL/GenBank/DDBJ databases">
        <authorList>
            <consortium name="DOE Joint Genome Institute"/>
            <person name="Min B."/>
            <person name="Riley R."/>
            <person name="Sierra-Patev S."/>
            <person name="Naranjo-Ortiz M."/>
            <person name="Looney B."/>
            <person name="Konkel Z."/>
            <person name="Slot J.C."/>
            <person name="Sakamoto Y."/>
            <person name="Steenwyk J.L."/>
            <person name="Rokas A."/>
            <person name="Carro J."/>
            <person name="Camarero S."/>
            <person name="Ferreira P."/>
            <person name="Molpeceres G."/>
            <person name="Ruiz-Duenas F.J."/>
            <person name="Serrano A."/>
            <person name="Henrissat B."/>
            <person name="Drula E."/>
            <person name="Hughes K.W."/>
            <person name="Mata J.L."/>
            <person name="Ishikawa N.K."/>
            <person name="Vargas-Isla R."/>
            <person name="Ushijima S."/>
            <person name="Smith C.A."/>
            <person name="Ahrendt S."/>
            <person name="Andreopoulos W."/>
            <person name="He G."/>
            <person name="Labutti K."/>
            <person name="Lipzen A."/>
            <person name="Ng V."/>
            <person name="Sandor L."/>
            <person name="Barry K."/>
            <person name="Martinez A.T."/>
            <person name="Xiao Y."/>
            <person name="Gibbons J.G."/>
            <person name="Terashima K."/>
            <person name="Hibbett D.S."/>
            <person name="Grigoriev I.V."/>
        </authorList>
    </citation>
    <scope>NUCLEOTIDE SEQUENCE</scope>
    <source>
        <strain evidence="3">Sp2 HRB7682 ss15</strain>
    </source>
</reference>
<dbReference type="InterPro" id="IPR019166">
    <property type="entry name" value="MIC26/MIC27"/>
</dbReference>
<sequence length="286" mass="31359">MNFARQRLLKTVKFGGVGSVSLGAASGVVLLSSSGPSGQTKEKLPIYPHPDPEILLQEVPSELEKQIGVVRREITSRYRDAHKQVQGLVDRWINVEHAVENRVKAIISPEESLTPSVLYIGVSTLTGSILTRSRSIPLRLIFPPLLFALSSAHFLPKTTSNFTSYLGSLEDTYFPTLAQKHDVAKAHSAMTWDRAKEAVEGARRSVEGGVLGGVEKMQKVTGLKVGEVWKLSEEKQGKVVEAVKALEENAKEAEVHVLEAAKVVEKKTEEAVSDAETKKEETKRLV</sequence>
<dbReference type="GO" id="GO:0044284">
    <property type="term" value="C:mitochondrial crista junction"/>
    <property type="evidence" value="ECO:0007669"/>
    <property type="project" value="TreeGrafter"/>
</dbReference>
<dbReference type="GO" id="GO:0042407">
    <property type="term" value="P:cristae formation"/>
    <property type="evidence" value="ECO:0007669"/>
    <property type="project" value="InterPro"/>
</dbReference>
<protein>
    <recommendedName>
        <fullName evidence="1">MICOS complex subunit</fullName>
    </recommendedName>
</protein>
<evidence type="ECO:0000256" key="2">
    <source>
        <dbReference type="SAM" id="MobiDB-lite"/>
    </source>
</evidence>
<comment type="caution">
    <text evidence="3">The sequence shown here is derived from an EMBL/GenBank/DDBJ whole genome shotgun (WGS) entry which is preliminary data.</text>
</comment>
<evidence type="ECO:0000256" key="1">
    <source>
        <dbReference type="RuleBase" id="RU363021"/>
    </source>
</evidence>
<keyword evidence="1" id="KW-0472">Membrane</keyword>
<dbReference type="Pfam" id="PF09769">
    <property type="entry name" value="ApoO"/>
    <property type="match status" value="1"/>
</dbReference>